<sequence>MSIGSGMEQEDSVLSPQSSALPETERANPRTARIDEAATADILRLMNDEDARVAAAVRATIPQIARAVDELAARIGRGGHLLLFGAGTSGRLAALDAAEWPPTFGTPPELARAFIAGGPIALTQAVEGAEDRAELGQEDVRTAGVGPDDLALAISASGGAPYVLGAMREARVRGAFTVGLTCRAGSPLEAMVDVAIVPLVGPEVLAGSSRLKAGTAQKLVLNMLSTATMVRLGKVYRNLMIDVQPTNTKLRARAVRIVQGATGATPEAAAAALAAAGDTRSAIVMLRLGLDAAAARERARSSTRLSEVLGE</sequence>
<keyword evidence="1 3" id="KW-0456">Lyase</keyword>
<dbReference type="UniPathway" id="UPA00342"/>
<feature type="active site" evidence="3">
    <location>
        <position position="130"/>
    </location>
</feature>
<feature type="domain" description="SIS" evidence="5">
    <location>
        <begin position="71"/>
        <end position="234"/>
    </location>
</feature>
<evidence type="ECO:0000259" key="5">
    <source>
        <dbReference type="PROSITE" id="PS51464"/>
    </source>
</evidence>
<dbReference type="EC" id="4.2.1.126" evidence="3"/>
<dbReference type="PANTHER" id="PTHR10088:SF4">
    <property type="entry name" value="GLUCOKINASE REGULATORY PROTEIN"/>
    <property type="match status" value="1"/>
</dbReference>
<dbReference type="PANTHER" id="PTHR10088">
    <property type="entry name" value="GLUCOKINASE REGULATORY PROTEIN"/>
    <property type="match status" value="1"/>
</dbReference>
<accession>A0A6J4VU14</accession>
<dbReference type="InterPro" id="IPR005488">
    <property type="entry name" value="Etherase_MurQ"/>
</dbReference>
<dbReference type="HAMAP" id="MF_00068">
    <property type="entry name" value="MurQ"/>
    <property type="match status" value="1"/>
</dbReference>
<dbReference type="GO" id="GO:0009254">
    <property type="term" value="P:peptidoglycan turnover"/>
    <property type="evidence" value="ECO:0007669"/>
    <property type="project" value="TreeGrafter"/>
</dbReference>
<feature type="region of interest" description="Disordered" evidence="4">
    <location>
        <begin position="1"/>
        <end position="32"/>
    </location>
</feature>
<evidence type="ECO:0000256" key="1">
    <source>
        <dbReference type="ARBA" id="ARBA00023239"/>
    </source>
</evidence>
<comment type="pathway">
    <text evidence="3">Amino-sugar metabolism; N-acetylmuramate degradation.</text>
</comment>
<organism evidence="6">
    <name type="scientific">uncultured Thermomicrobiales bacterium</name>
    <dbReference type="NCBI Taxonomy" id="1645740"/>
    <lineage>
        <taxon>Bacteria</taxon>
        <taxon>Pseudomonadati</taxon>
        <taxon>Thermomicrobiota</taxon>
        <taxon>Thermomicrobia</taxon>
        <taxon>Thermomicrobiales</taxon>
        <taxon>environmental samples</taxon>
    </lineage>
</organism>
<feature type="compositionally biased region" description="Basic and acidic residues" evidence="4">
    <location>
        <begin position="23"/>
        <end position="32"/>
    </location>
</feature>
<evidence type="ECO:0000256" key="4">
    <source>
        <dbReference type="SAM" id="MobiDB-lite"/>
    </source>
</evidence>
<feature type="active site" description="Proton donor" evidence="3">
    <location>
        <position position="99"/>
    </location>
</feature>
<gene>
    <name evidence="3" type="primary">murQ</name>
    <name evidence="6" type="ORF">AVDCRST_MAG88-4086</name>
</gene>
<dbReference type="GO" id="GO:0046348">
    <property type="term" value="P:amino sugar catabolic process"/>
    <property type="evidence" value="ECO:0007669"/>
    <property type="project" value="InterPro"/>
</dbReference>
<evidence type="ECO:0000313" key="6">
    <source>
        <dbReference type="EMBL" id="CAA9586882.1"/>
    </source>
</evidence>
<dbReference type="InterPro" id="IPR005486">
    <property type="entry name" value="Glucokinase_regulatory_CS"/>
</dbReference>
<dbReference type="Gene3D" id="3.40.50.10490">
    <property type="entry name" value="Glucose-6-phosphate isomerase like protein, domain 1"/>
    <property type="match status" value="1"/>
</dbReference>
<dbReference type="GO" id="GO:0016803">
    <property type="term" value="F:ether hydrolase activity"/>
    <property type="evidence" value="ECO:0007669"/>
    <property type="project" value="TreeGrafter"/>
</dbReference>
<dbReference type="Gene3D" id="1.10.8.1080">
    <property type="match status" value="1"/>
</dbReference>
<dbReference type="PROSITE" id="PS01272">
    <property type="entry name" value="GCKR"/>
    <property type="match status" value="1"/>
</dbReference>
<dbReference type="EMBL" id="CADCWM010001012">
    <property type="protein sequence ID" value="CAA9586882.1"/>
    <property type="molecule type" value="Genomic_DNA"/>
</dbReference>
<keyword evidence="2 3" id="KW-0119">Carbohydrate metabolism</keyword>
<dbReference type="InterPro" id="IPR001347">
    <property type="entry name" value="SIS_dom"/>
</dbReference>
<evidence type="ECO:0000256" key="2">
    <source>
        <dbReference type="ARBA" id="ARBA00023277"/>
    </source>
</evidence>
<dbReference type="GO" id="GO:0097367">
    <property type="term" value="F:carbohydrate derivative binding"/>
    <property type="evidence" value="ECO:0007669"/>
    <property type="project" value="InterPro"/>
</dbReference>
<dbReference type="InterPro" id="IPR046348">
    <property type="entry name" value="SIS_dom_sf"/>
</dbReference>
<protein>
    <recommendedName>
        <fullName evidence="3">N-acetylmuramic acid 6-phosphate etherase</fullName>
        <shortName evidence="3">MurNAc-6-P etherase</shortName>
        <ecNumber evidence="3">4.2.1.126</ecNumber>
    </recommendedName>
    <alternativeName>
        <fullName evidence="3">N-acetylmuramic acid 6-phosphate hydrolase</fullName>
    </alternativeName>
    <alternativeName>
        <fullName evidence="3">N-acetylmuramic acid 6-phosphate lyase</fullName>
    </alternativeName>
</protein>
<dbReference type="NCBIfam" id="NF003915">
    <property type="entry name" value="PRK05441.1"/>
    <property type="match status" value="1"/>
</dbReference>
<comment type="subunit">
    <text evidence="3">Homodimer.</text>
</comment>
<dbReference type="Pfam" id="PF22645">
    <property type="entry name" value="GKRP_SIS_N"/>
    <property type="match status" value="1"/>
</dbReference>
<comment type="similarity">
    <text evidence="3">Belongs to the GCKR-like family. MurNAc-6-P etherase subfamily.</text>
</comment>
<dbReference type="PROSITE" id="PS51464">
    <property type="entry name" value="SIS"/>
    <property type="match status" value="1"/>
</dbReference>
<dbReference type="NCBIfam" id="NF009222">
    <property type="entry name" value="PRK12570.1"/>
    <property type="match status" value="1"/>
</dbReference>
<comment type="catalytic activity">
    <reaction evidence="3">
        <text>N-acetyl-D-muramate 6-phosphate + H2O = N-acetyl-D-glucosamine 6-phosphate + (R)-lactate</text>
        <dbReference type="Rhea" id="RHEA:26410"/>
        <dbReference type="ChEBI" id="CHEBI:15377"/>
        <dbReference type="ChEBI" id="CHEBI:16004"/>
        <dbReference type="ChEBI" id="CHEBI:57513"/>
        <dbReference type="ChEBI" id="CHEBI:58722"/>
        <dbReference type="EC" id="4.2.1.126"/>
    </reaction>
</comment>
<name>A0A6J4VU14_9BACT</name>
<dbReference type="SUPFAM" id="SSF53697">
    <property type="entry name" value="SIS domain"/>
    <property type="match status" value="1"/>
</dbReference>
<evidence type="ECO:0000256" key="3">
    <source>
        <dbReference type="HAMAP-Rule" id="MF_00068"/>
    </source>
</evidence>
<dbReference type="NCBIfam" id="TIGR00274">
    <property type="entry name" value="N-acetylmuramic acid 6-phosphate etherase"/>
    <property type="match status" value="1"/>
</dbReference>
<dbReference type="CDD" id="cd05007">
    <property type="entry name" value="SIS_Etherase"/>
    <property type="match status" value="1"/>
</dbReference>
<comment type="function">
    <text evidence="3">Specifically catalyzes the cleavage of the D-lactyl ether substituent of MurNAc 6-phosphate, producing GlcNAc 6-phosphate and D-lactate.</text>
</comment>
<comment type="miscellaneous">
    <text evidence="3">A lyase-type mechanism (elimination/hydration) is suggested for the cleavage of the lactyl ether bond of MurNAc 6-phosphate, with the formation of an alpha,beta-unsaturated aldehyde intermediate with (E)-stereochemistry, followed by the syn addition of water to give product.</text>
</comment>
<dbReference type="GO" id="GO:0016835">
    <property type="term" value="F:carbon-oxygen lyase activity"/>
    <property type="evidence" value="ECO:0007669"/>
    <property type="project" value="UniProtKB-UniRule"/>
</dbReference>
<reference evidence="6" key="1">
    <citation type="submission" date="2020-02" db="EMBL/GenBank/DDBJ databases">
        <authorList>
            <person name="Meier V. D."/>
        </authorList>
    </citation>
    <scope>NUCLEOTIDE SEQUENCE</scope>
    <source>
        <strain evidence="6">AVDCRST_MAG88</strain>
    </source>
</reference>
<dbReference type="AlphaFoldDB" id="A0A6J4VU14"/>
<dbReference type="InterPro" id="IPR040190">
    <property type="entry name" value="MURQ/GCKR"/>
</dbReference>
<proteinExistence type="inferred from homology"/>
<dbReference type="GO" id="GO:0097173">
    <property type="term" value="P:N-acetylmuramic acid catabolic process"/>
    <property type="evidence" value="ECO:0007669"/>
    <property type="project" value="UniProtKB-UniPathway"/>
</dbReference>
<feature type="compositionally biased region" description="Polar residues" evidence="4">
    <location>
        <begin position="12"/>
        <end position="21"/>
    </location>
</feature>